<dbReference type="PIRSF" id="PIRSF039137">
    <property type="entry name" value="ABC_branched_ATPase"/>
    <property type="match status" value="1"/>
</dbReference>
<dbReference type="AlphaFoldDB" id="A0A2D1KKX5"/>
<protein>
    <submittedName>
        <fullName evidence="6">ABC transporter ATP-binding protein</fullName>
    </submittedName>
</protein>
<keyword evidence="5" id="KW-0029">Amino-acid transport</keyword>
<dbReference type="Pfam" id="PF00005">
    <property type="entry name" value="ABC_tran"/>
    <property type="match status" value="1"/>
</dbReference>
<accession>A0A2D1KKX5</accession>
<dbReference type="GO" id="GO:0015807">
    <property type="term" value="P:L-amino acid transport"/>
    <property type="evidence" value="ECO:0007669"/>
    <property type="project" value="TreeGrafter"/>
</dbReference>
<dbReference type="PANTHER" id="PTHR43820:SF4">
    <property type="entry name" value="HIGH-AFFINITY BRANCHED-CHAIN AMINO ACID TRANSPORT ATP-BINDING PROTEIN LIVF"/>
    <property type="match status" value="1"/>
</dbReference>
<keyword evidence="4 6" id="KW-0067">ATP-binding</keyword>
<dbReference type="OrthoDB" id="9805514at2"/>
<evidence type="ECO:0000313" key="7">
    <source>
        <dbReference type="Proteomes" id="UP000223559"/>
    </source>
</evidence>
<dbReference type="RefSeq" id="WP_010012845.1">
    <property type="nucleotide sequence ID" value="NZ_AEOS01000093.1"/>
</dbReference>
<evidence type="ECO:0000256" key="4">
    <source>
        <dbReference type="ARBA" id="ARBA00022840"/>
    </source>
</evidence>
<dbReference type="GO" id="GO:0015658">
    <property type="term" value="F:branched-chain amino acid transmembrane transporter activity"/>
    <property type="evidence" value="ECO:0007669"/>
    <property type="project" value="InterPro"/>
</dbReference>
<dbReference type="InterPro" id="IPR030660">
    <property type="entry name" value="ABC_branched_ATPase_LivF/BraG"/>
</dbReference>
<dbReference type="InterPro" id="IPR003439">
    <property type="entry name" value="ABC_transporter-like_ATP-bd"/>
</dbReference>
<gene>
    <name evidence="6" type="ORF">LC20004_02145</name>
</gene>
<dbReference type="KEGG" id="lcy:LC20004_02145"/>
<dbReference type="GO" id="GO:0005524">
    <property type="term" value="F:ATP binding"/>
    <property type="evidence" value="ECO:0007669"/>
    <property type="project" value="UniProtKB-KW"/>
</dbReference>
<reference evidence="6 7" key="1">
    <citation type="submission" date="2016-10" db="EMBL/GenBank/DDBJ databases">
        <title>The whole genome sequencing and assembly of L. cotyniformis subsp. torquens DSM 20004 strain.</title>
        <authorList>
            <person name="Park M.-K."/>
            <person name="Lee Y.-J."/>
            <person name="Yi H."/>
            <person name="Bahn Y.-S."/>
            <person name="Kim J.F."/>
            <person name="Lee D.-W."/>
        </authorList>
    </citation>
    <scope>NUCLEOTIDE SEQUENCE [LARGE SCALE GENOMIC DNA]</scope>
    <source>
        <strain evidence="6 7">DSM 20004</strain>
    </source>
</reference>
<comment type="similarity">
    <text evidence="1">Belongs to the ABC transporter superfamily.</text>
</comment>
<dbReference type="EMBL" id="CP017697">
    <property type="protein sequence ID" value="ATO42790.1"/>
    <property type="molecule type" value="Genomic_DNA"/>
</dbReference>
<dbReference type="PANTHER" id="PTHR43820">
    <property type="entry name" value="HIGH-AFFINITY BRANCHED-CHAIN AMINO ACID TRANSPORT ATP-BINDING PROTEIN LIVF"/>
    <property type="match status" value="1"/>
</dbReference>
<dbReference type="SUPFAM" id="SSF52540">
    <property type="entry name" value="P-loop containing nucleoside triphosphate hydrolases"/>
    <property type="match status" value="1"/>
</dbReference>
<dbReference type="InterPro" id="IPR052156">
    <property type="entry name" value="BCAA_Transport_ATP-bd_LivF"/>
</dbReference>
<evidence type="ECO:0000313" key="6">
    <source>
        <dbReference type="EMBL" id="ATO42790.1"/>
    </source>
</evidence>
<dbReference type="Gene3D" id="3.40.50.300">
    <property type="entry name" value="P-loop containing nucleotide triphosphate hydrolases"/>
    <property type="match status" value="1"/>
</dbReference>
<dbReference type="InterPro" id="IPR027417">
    <property type="entry name" value="P-loop_NTPase"/>
</dbReference>
<organism evidence="6 7">
    <name type="scientific">Loigolactobacillus coryniformis subsp. torquens DSM 20004 = KCTC 3535</name>
    <dbReference type="NCBI Taxonomy" id="1423822"/>
    <lineage>
        <taxon>Bacteria</taxon>
        <taxon>Bacillati</taxon>
        <taxon>Bacillota</taxon>
        <taxon>Bacilli</taxon>
        <taxon>Lactobacillales</taxon>
        <taxon>Lactobacillaceae</taxon>
        <taxon>Loigolactobacillus</taxon>
    </lineage>
</organism>
<dbReference type="InterPro" id="IPR003593">
    <property type="entry name" value="AAA+_ATPase"/>
</dbReference>
<dbReference type="Proteomes" id="UP000223559">
    <property type="component" value="Chromosome"/>
</dbReference>
<keyword evidence="2" id="KW-0813">Transport</keyword>
<sequence length="236" mass="25548">MALLKVTDLSVNYGVIQAVKKVNFEVNAGEIVTLIGANGAGKTTILKTISGLLRPSGGTITYEDQEIQKYKSQKIVAAGISQVPEGRHIFPGLTVVENLQMGAFLRKDRDGVKNDFDMVFERFPVLKERRNQDAATLSGGEQQMLAMGRALMSKPKLILLDEPSMGLAPIFINEIFDIIQAIQKQGTTVLLIEQNAAKALSIADRGYVLQTGNVLLSGTGQELLANDEVQKAYLGG</sequence>
<dbReference type="CDD" id="cd03224">
    <property type="entry name" value="ABC_TM1139_LivF_branched"/>
    <property type="match status" value="1"/>
</dbReference>
<evidence type="ECO:0000256" key="5">
    <source>
        <dbReference type="ARBA" id="ARBA00022970"/>
    </source>
</evidence>
<dbReference type="GO" id="GO:0016887">
    <property type="term" value="F:ATP hydrolysis activity"/>
    <property type="evidence" value="ECO:0007669"/>
    <property type="project" value="InterPro"/>
</dbReference>
<keyword evidence="3" id="KW-0547">Nucleotide-binding</keyword>
<dbReference type="InterPro" id="IPR017871">
    <property type="entry name" value="ABC_transporter-like_CS"/>
</dbReference>
<dbReference type="PROSITE" id="PS50893">
    <property type="entry name" value="ABC_TRANSPORTER_2"/>
    <property type="match status" value="1"/>
</dbReference>
<evidence type="ECO:0000256" key="2">
    <source>
        <dbReference type="ARBA" id="ARBA00022448"/>
    </source>
</evidence>
<name>A0A2D1KKX5_9LACO</name>
<dbReference type="SMART" id="SM00382">
    <property type="entry name" value="AAA"/>
    <property type="match status" value="1"/>
</dbReference>
<proteinExistence type="inferred from homology"/>
<evidence type="ECO:0000256" key="3">
    <source>
        <dbReference type="ARBA" id="ARBA00022741"/>
    </source>
</evidence>
<evidence type="ECO:0000256" key="1">
    <source>
        <dbReference type="ARBA" id="ARBA00005417"/>
    </source>
</evidence>
<dbReference type="PROSITE" id="PS00211">
    <property type="entry name" value="ABC_TRANSPORTER_1"/>
    <property type="match status" value="1"/>
</dbReference>
<keyword evidence="7" id="KW-1185">Reference proteome</keyword>